<sequence>MEATLRMPNEVFGRNDSSLLRTKSLIRWTYFTWTLDKLCLAQMLTHLLDGTADMGSCKLSSMKGPFVAA</sequence>
<protein>
    <submittedName>
        <fullName evidence="1">Uncharacterized protein</fullName>
    </submittedName>
</protein>
<gene>
    <name evidence="1" type="ORF">PXEA_LOCUS17073</name>
</gene>
<name>A0A3S5BGQ7_9PLAT</name>
<dbReference type="EMBL" id="CAAALY010062970">
    <property type="protein sequence ID" value="VEL23633.1"/>
    <property type="molecule type" value="Genomic_DNA"/>
</dbReference>
<reference evidence="1" key="1">
    <citation type="submission" date="2018-11" db="EMBL/GenBank/DDBJ databases">
        <authorList>
            <consortium name="Pathogen Informatics"/>
        </authorList>
    </citation>
    <scope>NUCLEOTIDE SEQUENCE</scope>
</reference>
<dbReference type="Proteomes" id="UP000784294">
    <property type="component" value="Unassembled WGS sequence"/>
</dbReference>
<organism evidence="1 2">
    <name type="scientific">Protopolystoma xenopodis</name>
    <dbReference type="NCBI Taxonomy" id="117903"/>
    <lineage>
        <taxon>Eukaryota</taxon>
        <taxon>Metazoa</taxon>
        <taxon>Spiralia</taxon>
        <taxon>Lophotrochozoa</taxon>
        <taxon>Platyhelminthes</taxon>
        <taxon>Monogenea</taxon>
        <taxon>Polyopisthocotylea</taxon>
        <taxon>Polystomatidea</taxon>
        <taxon>Polystomatidae</taxon>
        <taxon>Protopolystoma</taxon>
    </lineage>
</organism>
<accession>A0A3S5BGQ7</accession>
<comment type="caution">
    <text evidence="1">The sequence shown here is derived from an EMBL/GenBank/DDBJ whole genome shotgun (WGS) entry which is preliminary data.</text>
</comment>
<evidence type="ECO:0000313" key="1">
    <source>
        <dbReference type="EMBL" id="VEL23633.1"/>
    </source>
</evidence>
<evidence type="ECO:0000313" key="2">
    <source>
        <dbReference type="Proteomes" id="UP000784294"/>
    </source>
</evidence>
<keyword evidence="2" id="KW-1185">Reference proteome</keyword>
<dbReference type="AlphaFoldDB" id="A0A3S5BGQ7"/>
<proteinExistence type="predicted"/>